<evidence type="ECO:0000313" key="1">
    <source>
        <dbReference type="EMBL" id="KAJ1354610.1"/>
    </source>
</evidence>
<sequence length="71" mass="8328">MLATIKEYIKEKLQLQNQVREKVNLKDDLRDTNVGSPPQTYSKQQKMITRKPCFYCERQGTDQTIATTFES</sequence>
<reference evidence="1" key="1">
    <citation type="submission" date="2021-06" db="EMBL/GenBank/DDBJ databases">
        <title>Parelaphostrongylus tenuis whole genome reference sequence.</title>
        <authorList>
            <person name="Garwood T.J."/>
            <person name="Larsen P.A."/>
            <person name="Fountain-Jones N.M."/>
            <person name="Garbe J.R."/>
            <person name="Macchietto M.G."/>
            <person name="Kania S.A."/>
            <person name="Gerhold R.W."/>
            <person name="Richards J.E."/>
            <person name="Wolf T.M."/>
        </authorList>
    </citation>
    <scope>NUCLEOTIDE SEQUENCE</scope>
    <source>
        <strain evidence="1">MNPRO001-30</strain>
        <tissue evidence="1">Meninges</tissue>
    </source>
</reference>
<dbReference type="EMBL" id="JAHQIW010002128">
    <property type="protein sequence ID" value="KAJ1354610.1"/>
    <property type="molecule type" value="Genomic_DNA"/>
</dbReference>
<comment type="caution">
    <text evidence="1">The sequence shown here is derived from an EMBL/GenBank/DDBJ whole genome shotgun (WGS) entry which is preliminary data.</text>
</comment>
<dbReference type="Proteomes" id="UP001196413">
    <property type="component" value="Unassembled WGS sequence"/>
</dbReference>
<accession>A0AAD5QMK7</accession>
<keyword evidence="2" id="KW-1185">Reference proteome</keyword>
<proteinExistence type="predicted"/>
<name>A0AAD5QMK7_PARTN</name>
<gene>
    <name evidence="1" type="ORF">KIN20_011601</name>
</gene>
<evidence type="ECO:0000313" key="2">
    <source>
        <dbReference type="Proteomes" id="UP001196413"/>
    </source>
</evidence>
<protein>
    <submittedName>
        <fullName evidence="1">Uncharacterized protein</fullName>
    </submittedName>
</protein>
<organism evidence="1 2">
    <name type="scientific">Parelaphostrongylus tenuis</name>
    <name type="common">Meningeal worm</name>
    <dbReference type="NCBI Taxonomy" id="148309"/>
    <lineage>
        <taxon>Eukaryota</taxon>
        <taxon>Metazoa</taxon>
        <taxon>Ecdysozoa</taxon>
        <taxon>Nematoda</taxon>
        <taxon>Chromadorea</taxon>
        <taxon>Rhabditida</taxon>
        <taxon>Rhabditina</taxon>
        <taxon>Rhabditomorpha</taxon>
        <taxon>Strongyloidea</taxon>
        <taxon>Metastrongylidae</taxon>
        <taxon>Parelaphostrongylus</taxon>
    </lineage>
</organism>
<dbReference type="AlphaFoldDB" id="A0AAD5QMK7"/>